<dbReference type="Proteomes" id="UP000008467">
    <property type="component" value="Chromosome"/>
</dbReference>
<keyword evidence="1" id="KW-0472">Membrane</keyword>
<evidence type="ECO:0000313" key="3">
    <source>
        <dbReference type="Proteomes" id="UP000008467"/>
    </source>
</evidence>
<sequence length="114" mass="12690">MLRRGHICYLIVGGLIIVMLMKIFLSQNEPKRKVEANHVIDTAINGEGEKEKQLIEDKGINDLLEKAKGATTLDIIQGGQNEENQGVVDPRGIVIRYQGDIVGAHYSLYRVQCS</sequence>
<dbReference type="KEGG" id="cle:Clole_0133"/>
<gene>
    <name evidence="2" type="ordered locus">Clole_0133</name>
</gene>
<keyword evidence="1" id="KW-1133">Transmembrane helix</keyword>
<keyword evidence="1" id="KW-0812">Transmembrane</keyword>
<proteinExistence type="predicted"/>
<dbReference type="EMBL" id="CP002582">
    <property type="protein sequence ID" value="ADZ81890.1"/>
    <property type="molecule type" value="Genomic_DNA"/>
</dbReference>
<dbReference type="HOGENOM" id="CLU_2116610_0_0_9"/>
<feature type="transmembrane region" description="Helical" evidence="1">
    <location>
        <begin position="7"/>
        <end position="25"/>
    </location>
</feature>
<dbReference type="AlphaFoldDB" id="F2JH75"/>
<keyword evidence="3" id="KW-1185">Reference proteome</keyword>
<evidence type="ECO:0000256" key="1">
    <source>
        <dbReference type="SAM" id="Phobius"/>
    </source>
</evidence>
<name>F2JH75_CELLD</name>
<evidence type="ECO:0000313" key="2">
    <source>
        <dbReference type="EMBL" id="ADZ81890.1"/>
    </source>
</evidence>
<protein>
    <submittedName>
        <fullName evidence="2">Uncharacterized protein</fullName>
    </submittedName>
</protein>
<dbReference type="STRING" id="642492.Clole_0133"/>
<reference evidence="2 3" key="1">
    <citation type="journal article" date="2011" name="J. Bacteriol.">
        <title>Complete genome sequence of the cellulose-degrading bacterium Cellulosilyticum lentocellum.</title>
        <authorList>
            <consortium name="US DOE Joint Genome Institute"/>
            <person name="Miller D.A."/>
            <person name="Suen G."/>
            <person name="Bruce D."/>
            <person name="Copeland A."/>
            <person name="Cheng J.F."/>
            <person name="Detter C."/>
            <person name="Goodwin L.A."/>
            <person name="Han C.S."/>
            <person name="Hauser L.J."/>
            <person name="Land M.L."/>
            <person name="Lapidus A."/>
            <person name="Lucas S."/>
            <person name="Meincke L."/>
            <person name="Pitluck S."/>
            <person name="Tapia R."/>
            <person name="Teshima H."/>
            <person name="Woyke T."/>
            <person name="Fox B.G."/>
            <person name="Angert E.R."/>
            <person name="Currie C.R."/>
        </authorList>
    </citation>
    <scope>NUCLEOTIDE SEQUENCE [LARGE SCALE GENOMIC DNA]</scope>
    <source>
        <strain evidence="3">ATCC 49066 / DSM 5427 / NCIMB 11756 / RHM5</strain>
    </source>
</reference>
<organism evidence="2 3">
    <name type="scientific">Cellulosilyticum lentocellum (strain ATCC 49066 / DSM 5427 / NCIMB 11756 / RHM5)</name>
    <name type="common">Clostridium lentocellum</name>
    <dbReference type="NCBI Taxonomy" id="642492"/>
    <lineage>
        <taxon>Bacteria</taxon>
        <taxon>Bacillati</taxon>
        <taxon>Bacillota</taxon>
        <taxon>Clostridia</taxon>
        <taxon>Lachnospirales</taxon>
        <taxon>Cellulosilyticaceae</taxon>
        <taxon>Cellulosilyticum</taxon>
    </lineage>
</organism>
<accession>F2JH75</accession>